<evidence type="ECO:0008006" key="3">
    <source>
        <dbReference type="Google" id="ProtNLM"/>
    </source>
</evidence>
<evidence type="ECO:0000313" key="2">
    <source>
        <dbReference type="Proteomes" id="UP000281549"/>
    </source>
</evidence>
<reference evidence="2" key="1">
    <citation type="journal article" date="2018" name="Nat. Microbiol.">
        <title>Leveraging single-cell genomics to expand the fungal tree of life.</title>
        <authorList>
            <person name="Ahrendt S.R."/>
            <person name="Quandt C.A."/>
            <person name="Ciobanu D."/>
            <person name="Clum A."/>
            <person name="Salamov A."/>
            <person name="Andreopoulos B."/>
            <person name="Cheng J.F."/>
            <person name="Woyke T."/>
            <person name="Pelin A."/>
            <person name="Henrissat B."/>
            <person name="Reynolds N.K."/>
            <person name="Benny G.L."/>
            <person name="Smith M.E."/>
            <person name="James T.Y."/>
            <person name="Grigoriev I.V."/>
        </authorList>
    </citation>
    <scope>NUCLEOTIDE SEQUENCE [LARGE SCALE GENOMIC DNA]</scope>
    <source>
        <strain evidence="2">CSF55</strain>
    </source>
</reference>
<dbReference type="EMBL" id="ML007648">
    <property type="protein sequence ID" value="RKP15809.1"/>
    <property type="molecule type" value="Genomic_DNA"/>
</dbReference>
<proteinExistence type="predicted"/>
<sequence>RRIYLNLFLVDIIVREEFQGKLRIFPSWEMSITKVVGRKRRKLRGKHDYTIGFGQGWDPFGHKTPPKELPLVAIEGKRNWDGMDIWQCVAEAATIFRARKDMKKANCSVWGVLINAINWMFIHIDEDGKLYISKLFVLDVLDCTDEELLFIYRLMYHVVDQCFRACISPGSEESWSVADDVENEDN</sequence>
<gene>
    <name evidence="1" type="ORF">ROZALSC1DRAFT_18325</name>
</gene>
<accession>A0A4V1IYU8</accession>
<dbReference type="Proteomes" id="UP000281549">
    <property type="component" value="Unassembled WGS sequence"/>
</dbReference>
<protein>
    <recommendedName>
        <fullName evidence="3">Fungal-type protein kinase domain-containing protein</fullName>
    </recommendedName>
</protein>
<evidence type="ECO:0000313" key="1">
    <source>
        <dbReference type="EMBL" id="RKP15809.1"/>
    </source>
</evidence>
<feature type="non-terminal residue" evidence="1">
    <location>
        <position position="1"/>
    </location>
</feature>
<dbReference type="AlphaFoldDB" id="A0A4V1IYU8"/>
<name>A0A4V1IYU8_ROZAC</name>
<organism evidence="1 2">
    <name type="scientific">Rozella allomycis (strain CSF55)</name>
    <dbReference type="NCBI Taxonomy" id="988480"/>
    <lineage>
        <taxon>Eukaryota</taxon>
        <taxon>Fungi</taxon>
        <taxon>Fungi incertae sedis</taxon>
        <taxon>Cryptomycota</taxon>
        <taxon>Cryptomycota incertae sedis</taxon>
        <taxon>Rozella</taxon>
    </lineage>
</organism>